<evidence type="ECO:0000313" key="2">
    <source>
        <dbReference type="Proteomes" id="UP000593966"/>
    </source>
</evidence>
<evidence type="ECO:0000313" key="1">
    <source>
        <dbReference type="EMBL" id="QOW45641.1"/>
    </source>
</evidence>
<dbReference type="AlphaFoldDB" id="A0A7S6VVM0"/>
<dbReference type="EMBL" id="CP048659">
    <property type="protein sequence ID" value="QOW45641.1"/>
    <property type="molecule type" value="Genomic_DNA"/>
</dbReference>
<dbReference type="InterPro" id="IPR038343">
    <property type="entry name" value="DUF4951_sf"/>
</dbReference>
<name>A0A7S6VVM0_9GAMM</name>
<reference evidence="1 2" key="1">
    <citation type="submission" date="2020-02" db="EMBL/GenBank/DDBJ databases">
        <title>Tigecycline-resistant Acinetobacter species from pigs and migratory birds.</title>
        <authorList>
            <person name="Chen C."/>
            <person name="Sun J."/>
            <person name="Liao X.-P."/>
            <person name="Liu Y.-H."/>
        </authorList>
    </citation>
    <scope>NUCLEOTIDE SEQUENCE [LARGE SCALE GENOMIC DNA]</scope>
    <source>
        <strain evidence="1 2">YH12207_T</strain>
    </source>
</reference>
<dbReference type="Pfam" id="PF16309">
    <property type="entry name" value="DUF4951"/>
    <property type="match status" value="1"/>
</dbReference>
<proteinExistence type="predicted"/>
<dbReference type="Gene3D" id="4.10.640.20">
    <property type="match status" value="1"/>
</dbReference>
<organism evidence="1 2">
    <name type="scientific">Acinetobacter piscicola</name>
    <dbReference type="NCBI Taxonomy" id="2006115"/>
    <lineage>
        <taxon>Bacteria</taxon>
        <taxon>Pseudomonadati</taxon>
        <taxon>Pseudomonadota</taxon>
        <taxon>Gammaproteobacteria</taxon>
        <taxon>Moraxellales</taxon>
        <taxon>Moraxellaceae</taxon>
        <taxon>Acinetobacter</taxon>
    </lineage>
</organism>
<protein>
    <recommendedName>
        <fullName evidence="3">DUF4951 domain-containing protein</fullName>
    </recommendedName>
</protein>
<gene>
    <name evidence="1" type="ORF">G0028_06885</name>
</gene>
<evidence type="ECO:0008006" key="3">
    <source>
        <dbReference type="Google" id="ProtNLM"/>
    </source>
</evidence>
<dbReference type="InterPro" id="IPR032538">
    <property type="entry name" value="DUF4951"/>
</dbReference>
<keyword evidence="2" id="KW-1185">Reference proteome</keyword>
<sequence length="60" mass="6931">MNRVQKSDIAGFKEKGLTLAMVQAWQAFYENEVKRNPCNPTAPYRAQLMQKIALLWSDMV</sequence>
<dbReference type="RefSeq" id="WP_180044744.1">
    <property type="nucleotide sequence ID" value="NZ_CP048659.1"/>
</dbReference>
<accession>A0A7S6VVM0</accession>
<dbReference type="Proteomes" id="UP000593966">
    <property type="component" value="Chromosome"/>
</dbReference>